<dbReference type="InterPro" id="IPR018846">
    <property type="entry name" value="Beta-prop_RSE1/DDB1/CPSF1_1st"/>
</dbReference>
<accession>A0A1B9GR71</accession>
<dbReference type="Gene3D" id="2.130.10.10">
    <property type="entry name" value="YVTN repeat-like/Quinoprotein amine dehydrogenase"/>
    <property type="match status" value="3"/>
</dbReference>
<reference evidence="8" key="2">
    <citation type="submission" date="2013-12" db="EMBL/GenBank/DDBJ databases">
        <title>Evolution of pathogenesis and genome organization in the Tremellales.</title>
        <authorList>
            <person name="Cuomo C."/>
            <person name="Litvintseva A."/>
            <person name="Heitman J."/>
            <person name="Chen Y."/>
            <person name="Sun S."/>
            <person name="Springer D."/>
            <person name="Dromer F."/>
            <person name="Young S."/>
            <person name="Zeng Q."/>
            <person name="Chapman S."/>
            <person name="Gujja S."/>
            <person name="Saif S."/>
            <person name="Birren B."/>
        </authorList>
    </citation>
    <scope>NUCLEOTIDE SEQUENCE [LARGE SCALE GENOMIC DNA]</scope>
    <source>
        <strain evidence="8">BCC8398</strain>
    </source>
</reference>
<protein>
    <recommendedName>
        <fullName evidence="9">DNA damage-binding protein 1</fullName>
    </recommendedName>
</protein>
<evidence type="ECO:0000256" key="2">
    <source>
        <dbReference type="ARBA" id="ARBA00023242"/>
    </source>
</evidence>
<dbReference type="InterPro" id="IPR004871">
    <property type="entry name" value="RSE1/DDB1/CPSF1_C"/>
</dbReference>
<sequence length="1307" mass="139279">MLYIASALTPTPILSAIKVEGLTAPNTTSLVVAKPDKIEIWDIEVEGLVHVTEMEIWGTLVGVDKVLIEGAKPHILILLAPPSAHLLLITFSPSPNPALTVTSSIPLTPPTPTLRQAEFFTSVIAHSRVALVSLWIGVLSCVEMEVEKDKDAKRRRASAAGMDVDEDGKRLLFKDNFNINIREHNLLHLTFSPSPVAQDPVVSFLWLSSTNDLQLQVRTLSLGAHTFNDLSRPVDIVSPVSRNVTLTDETDFNEIPFSCPAARRVLPITTGGEASFLVIGDEHTVLYTLGTTPQSPRAIRRLSATSGPTTSPRASARRSPQNEMVSNVSKRRKSSMGAKATPTWENERWDLKPVWRVRQGFGTVLAATLLDSRATGASALIGDECGRLTALGWEFEKNQGILEGATGQHGTVRVKKVEMGLASPASSLTYLDSAHVFLSSTCGDSSLLKLALPDSATATSPSASSEIRNIPARKGKGRAREEVDEGVWSVVMEQEGNEWRGTVDVKERWMNLAPVKDFCTVPEEGGGLSHLVVSSGASNTNSLRIVRSGVGLEEIISVEGVEGVERMWSMTDTSGNSRLLVSTASTTLLIHVDPEVSLVDIAQPIASIATLAAGLLPAADVLVQVTPSSIALWSDVLSGLSAGTVDVDKENEFVAAQVSGELVIAAKRRGEVLLVEATPNGLTPIASFNAPAEVSAVSIIRLPTLPAPILAIGTWTGEIFLYDPLQLQQGSTALTTLREPFYASSLHLKLSVSSTTSTSGVQLLAGLSDGTLITYDLEPSGTNGKIEVKARKTSSLGIRPLTICLANGPQVAGDEIVAIGLTERMSVIFNSKDRVDSSSVSRKDISAAATVKSSILGEALVLAGATGLSFVRVNSLKRLHVQTLDLGDRSVSRIVALSENTLADGATVRTMDPQNGEVLQSSFLEIRDATSLNPLAEMPMKEREEVTALAPVFLLGRSYLAVGTAVLPSDMDESYDDDESLVNVKEGRLLLLEVDVRAGAIEDPTADVTVKAELQTIGPVYDIATIHGFLAVAAGSKVSITRLDVSSSPGTLNELSSFSSAFLASHLTVSPKSALHPDDRLIVGDGMRSIIALSIDEGDGKIYDDQRDMATHSVIAMDRINDEGDGIIIADGHSNILTFRLKEGIESAATFGLREEVTRFAPGSLAPPSSAAEAIKPDLLFASRIGRIGVVGELTPSAAKVLDDLQRNLDRNSSYRGPGGIGWKSWRQGGTQIIKRDMAGFVDGDFVQKFLDTSIFSPDESEKILRGATAHETVSKLVTSAGTGIATTEHAARSDVVRTLEAVGSMH</sequence>
<dbReference type="InterPro" id="IPR050358">
    <property type="entry name" value="RSE1/DDB1/CFT1"/>
</dbReference>
<dbReference type="Pfam" id="PF03178">
    <property type="entry name" value="CPSF_A"/>
    <property type="match status" value="1"/>
</dbReference>
<gene>
    <name evidence="7" type="ORF">I316_04642</name>
</gene>
<dbReference type="EMBL" id="KI669504">
    <property type="protein sequence ID" value="OCF33570.1"/>
    <property type="molecule type" value="Genomic_DNA"/>
</dbReference>
<evidence type="ECO:0000313" key="7">
    <source>
        <dbReference type="EMBL" id="OCF33570.1"/>
    </source>
</evidence>
<evidence type="ECO:0000259" key="5">
    <source>
        <dbReference type="Pfam" id="PF10433"/>
    </source>
</evidence>
<evidence type="ECO:0000313" key="8">
    <source>
        <dbReference type="Proteomes" id="UP000092666"/>
    </source>
</evidence>
<dbReference type="STRING" id="1296120.A0A1B9GR71"/>
<feature type="domain" description="RSE1/DDB1/CPSF1 second beta-propeller" evidence="6">
    <location>
        <begin position="555"/>
        <end position="870"/>
    </location>
</feature>
<dbReference type="Pfam" id="PF10433">
    <property type="entry name" value="Beta-prop_RSE1_1st"/>
    <property type="match status" value="1"/>
</dbReference>
<evidence type="ECO:0008006" key="9">
    <source>
        <dbReference type="Google" id="ProtNLM"/>
    </source>
</evidence>
<dbReference type="GO" id="GO:0003676">
    <property type="term" value="F:nucleic acid binding"/>
    <property type="evidence" value="ECO:0007669"/>
    <property type="project" value="InterPro"/>
</dbReference>
<feature type="region of interest" description="Disordered" evidence="3">
    <location>
        <begin position="297"/>
        <end position="343"/>
    </location>
</feature>
<dbReference type="PANTHER" id="PTHR10644">
    <property type="entry name" value="DNA REPAIR/RNA PROCESSING CPSF FAMILY"/>
    <property type="match status" value="1"/>
</dbReference>
<dbReference type="Pfam" id="PF23726">
    <property type="entry name" value="Beta-prop_RSE1_2nd"/>
    <property type="match status" value="1"/>
</dbReference>
<proteinExistence type="predicted"/>
<reference evidence="7 8" key="1">
    <citation type="submission" date="2013-07" db="EMBL/GenBank/DDBJ databases">
        <title>The Genome Sequence of Cryptococcus heveanensis BCC8398.</title>
        <authorList>
            <consortium name="The Broad Institute Genome Sequencing Platform"/>
            <person name="Cuomo C."/>
            <person name="Litvintseva A."/>
            <person name="Chen Y."/>
            <person name="Heitman J."/>
            <person name="Sun S."/>
            <person name="Springer D."/>
            <person name="Dromer F."/>
            <person name="Young S.K."/>
            <person name="Zeng Q."/>
            <person name="Gargeya S."/>
            <person name="Fitzgerald M."/>
            <person name="Abouelleil A."/>
            <person name="Alvarado L."/>
            <person name="Berlin A.M."/>
            <person name="Chapman S.B."/>
            <person name="Dewar J."/>
            <person name="Goldberg J."/>
            <person name="Griggs A."/>
            <person name="Gujja S."/>
            <person name="Hansen M."/>
            <person name="Howarth C."/>
            <person name="Imamovic A."/>
            <person name="Larimer J."/>
            <person name="McCowan C."/>
            <person name="Murphy C."/>
            <person name="Pearson M."/>
            <person name="Priest M."/>
            <person name="Roberts A."/>
            <person name="Saif S."/>
            <person name="Shea T."/>
            <person name="Sykes S."/>
            <person name="Wortman J."/>
            <person name="Nusbaum C."/>
            <person name="Birren B."/>
        </authorList>
    </citation>
    <scope>NUCLEOTIDE SEQUENCE [LARGE SCALE GENOMIC DNA]</scope>
    <source>
        <strain evidence="7 8">BCC8398</strain>
    </source>
</reference>
<feature type="domain" description="RSE1/DDB1/CPSF1 first beta-propeller" evidence="5">
    <location>
        <begin position="22"/>
        <end position="451"/>
    </location>
</feature>
<organism evidence="7 8">
    <name type="scientific">Kwoniella heveanensis BCC8398</name>
    <dbReference type="NCBI Taxonomy" id="1296120"/>
    <lineage>
        <taxon>Eukaryota</taxon>
        <taxon>Fungi</taxon>
        <taxon>Dikarya</taxon>
        <taxon>Basidiomycota</taxon>
        <taxon>Agaricomycotina</taxon>
        <taxon>Tremellomycetes</taxon>
        <taxon>Tremellales</taxon>
        <taxon>Cryptococcaceae</taxon>
        <taxon>Kwoniella</taxon>
    </lineage>
</organism>
<dbReference type="InterPro" id="IPR058543">
    <property type="entry name" value="Beta-prop_RSE1/DDB1/CPSF1_2nd"/>
</dbReference>
<name>A0A1B9GR71_9TREE</name>
<keyword evidence="8" id="KW-1185">Reference proteome</keyword>
<dbReference type="InterPro" id="IPR015943">
    <property type="entry name" value="WD40/YVTN_repeat-like_dom_sf"/>
</dbReference>
<evidence type="ECO:0000256" key="3">
    <source>
        <dbReference type="SAM" id="MobiDB-lite"/>
    </source>
</evidence>
<comment type="subcellular location">
    <subcellularLocation>
        <location evidence="1">Nucleus</location>
    </subcellularLocation>
</comment>
<evidence type="ECO:0000259" key="6">
    <source>
        <dbReference type="Pfam" id="PF23726"/>
    </source>
</evidence>
<dbReference type="Proteomes" id="UP000092666">
    <property type="component" value="Unassembled WGS sequence"/>
</dbReference>
<dbReference type="SUPFAM" id="SSF50978">
    <property type="entry name" value="WD40 repeat-like"/>
    <property type="match status" value="1"/>
</dbReference>
<dbReference type="InterPro" id="IPR036322">
    <property type="entry name" value="WD40_repeat_dom_sf"/>
</dbReference>
<keyword evidence="2" id="KW-0539">Nucleus</keyword>
<feature type="domain" description="RSE1/DDB1/CPSF1 C-terminal" evidence="4">
    <location>
        <begin position="922"/>
        <end position="1252"/>
    </location>
</feature>
<evidence type="ECO:0000256" key="1">
    <source>
        <dbReference type="ARBA" id="ARBA00004123"/>
    </source>
</evidence>
<evidence type="ECO:0000259" key="4">
    <source>
        <dbReference type="Pfam" id="PF03178"/>
    </source>
</evidence>
<dbReference type="OrthoDB" id="433457at2759"/>
<dbReference type="Gene3D" id="1.10.150.910">
    <property type="match status" value="1"/>
</dbReference>
<dbReference type="GO" id="GO:0005634">
    <property type="term" value="C:nucleus"/>
    <property type="evidence" value="ECO:0007669"/>
    <property type="project" value="UniProtKB-SubCell"/>
</dbReference>
<feature type="compositionally biased region" description="Polar residues" evidence="3">
    <location>
        <begin position="303"/>
        <end position="328"/>
    </location>
</feature>